<accession>A0A8T9CMM3</accession>
<keyword evidence="5 10" id="KW-0812">Transmembrane</keyword>
<dbReference type="InterPro" id="IPR024002">
    <property type="entry name" value="For/NO2_transpt_CS"/>
</dbReference>
<dbReference type="Gene3D" id="1.20.1080.10">
    <property type="entry name" value="Glycerol uptake facilitator protein"/>
    <property type="match status" value="1"/>
</dbReference>
<evidence type="ECO:0000256" key="8">
    <source>
        <dbReference type="ARBA" id="ARBA00035914"/>
    </source>
</evidence>
<dbReference type="PANTHER" id="PTHR30520">
    <property type="entry name" value="FORMATE TRANSPORTER-RELATED"/>
    <property type="match status" value="1"/>
</dbReference>
<organism evidence="11 12">
    <name type="scientific">Escherichia coli</name>
    <dbReference type="NCBI Taxonomy" id="562"/>
    <lineage>
        <taxon>Bacteria</taxon>
        <taxon>Pseudomonadati</taxon>
        <taxon>Pseudomonadota</taxon>
        <taxon>Gammaproteobacteria</taxon>
        <taxon>Enterobacterales</taxon>
        <taxon>Enterobacteriaceae</taxon>
        <taxon>Escherichia</taxon>
    </lineage>
</organism>
<evidence type="ECO:0000256" key="5">
    <source>
        <dbReference type="ARBA" id="ARBA00022692"/>
    </source>
</evidence>
<evidence type="ECO:0000256" key="1">
    <source>
        <dbReference type="ARBA" id="ARBA00004429"/>
    </source>
</evidence>
<comment type="subcellular location">
    <subcellularLocation>
        <location evidence="1">Cell inner membrane</location>
        <topology evidence="1">Multi-pass membrane protein</topology>
    </subcellularLocation>
</comment>
<evidence type="ECO:0000256" key="2">
    <source>
        <dbReference type="ARBA" id="ARBA00022448"/>
    </source>
</evidence>
<evidence type="ECO:0000256" key="9">
    <source>
        <dbReference type="ARBA" id="ARBA00049660"/>
    </source>
</evidence>
<dbReference type="InterPro" id="IPR023271">
    <property type="entry name" value="Aquaporin-like"/>
</dbReference>
<keyword evidence="7 10" id="KW-0472">Membrane</keyword>
<name>A0A8T9CMM3_ECOLX</name>
<feature type="transmembrane region" description="Helical" evidence="10">
    <location>
        <begin position="34"/>
        <end position="56"/>
    </location>
</feature>
<dbReference type="GO" id="GO:0015499">
    <property type="term" value="F:formate transmembrane transporter activity"/>
    <property type="evidence" value="ECO:0007669"/>
    <property type="project" value="TreeGrafter"/>
</dbReference>
<dbReference type="PROSITE" id="PS01005">
    <property type="entry name" value="FORMATE_NITRITE_TP_1"/>
    <property type="match status" value="1"/>
</dbReference>
<proteinExistence type="inferred from homology"/>
<dbReference type="AlphaFoldDB" id="A0A8T9CMM3"/>
<comment type="caution">
    <text evidence="11">The sequence shown here is derived from an EMBL/GenBank/DDBJ whole genome shotgun (WGS) entry which is preliminary data.</text>
</comment>
<feature type="non-terminal residue" evidence="11">
    <location>
        <position position="105"/>
    </location>
</feature>
<keyword evidence="6 10" id="KW-1133">Transmembrane helix</keyword>
<reference evidence="11 12" key="1">
    <citation type="submission" date="2018-09" db="EMBL/GenBank/DDBJ databases">
        <title>Persistent metagenomic signatures of early life antibiotic treatment in the infant gut microbiota and resistome.</title>
        <authorList>
            <person name="Gasparrini A.J."/>
        </authorList>
    </citation>
    <scope>NUCLEOTIDE SEQUENCE [LARGE SCALE GENOMIC DNA]</scope>
    <source>
        <strain evidence="11 12">T0181B.E-10</strain>
    </source>
</reference>
<dbReference type="InterPro" id="IPR000292">
    <property type="entry name" value="For/NO2_transpt"/>
</dbReference>
<evidence type="ECO:0000256" key="4">
    <source>
        <dbReference type="ARBA" id="ARBA00022519"/>
    </source>
</evidence>
<evidence type="ECO:0000256" key="3">
    <source>
        <dbReference type="ARBA" id="ARBA00022475"/>
    </source>
</evidence>
<comment type="similarity">
    <text evidence="9">Belongs to the FNT transporter (TC 1.A.16) family.</text>
</comment>
<dbReference type="GO" id="GO:0005886">
    <property type="term" value="C:plasma membrane"/>
    <property type="evidence" value="ECO:0007669"/>
    <property type="project" value="UniProtKB-SubCell"/>
</dbReference>
<keyword evidence="3" id="KW-1003">Cell membrane</keyword>
<evidence type="ECO:0000313" key="11">
    <source>
        <dbReference type="EMBL" id="TXU29762.1"/>
    </source>
</evidence>
<comment type="catalytic activity">
    <reaction evidence="8">
        <text>formate(in) = formate(out)</text>
        <dbReference type="Rhea" id="RHEA:29679"/>
        <dbReference type="ChEBI" id="CHEBI:15740"/>
    </reaction>
</comment>
<evidence type="ECO:0000256" key="10">
    <source>
        <dbReference type="SAM" id="Phobius"/>
    </source>
</evidence>
<dbReference type="Pfam" id="PF01226">
    <property type="entry name" value="Form_Nir_trans"/>
    <property type="match status" value="1"/>
</dbReference>
<evidence type="ECO:0000256" key="6">
    <source>
        <dbReference type="ARBA" id="ARBA00022989"/>
    </source>
</evidence>
<evidence type="ECO:0000256" key="7">
    <source>
        <dbReference type="ARBA" id="ARBA00023136"/>
    </source>
</evidence>
<keyword evidence="2" id="KW-0813">Transport</keyword>
<gene>
    <name evidence="11" type="ORF">D4N09_24410</name>
</gene>
<protein>
    <submittedName>
        <fullName evidence="11">Formate transporter FocA</fullName>
    </submittedName>
</protein>
<dbReference type="PANTHER" id="PTHR30520:SF10">
    <property type="entry name" value="FORMATE CHANNEL FOCA-RELATED"/>
    <property type="match status" value="1"/>
</dbReference>
<sequence length="105" mass="11091">MRNKLSFDLQLSARKAAIAERIAAHKIARSKVSVFLMAMSAGVFMAIGFTFYLSVIADAPSSQALTHLVGGLCFTLGFILLAVCGTSLFTSSVMTVMAKSRGVIG</sequence>
<feature type="transmembrane region" description="Helical" evidence="10">
    <location>
        <begin position="68"/>
        <end position="89"/>
    </location>
</feature>
<dbReference type="RefSeq" id="WP_187359500.1">
    <property type="nucleotide sequence ID" value="NZ_QYOH01000065.1"/>
</dbReference>
<dbReference type="Proteomes" id="UP000460654">
    <property type="component" value="Unassembled WGS sequence"/>
</dbReference>
<evidence type="ECO:0000313" key="12">
    <source>
        <dbReference type="Proteomes" id="UP000460654"/>
    </source>
</evidence>
<keyword evidence="4" id="KW-0997">Cell inner membrane</keyword>
<dbReference type="EMBL" id="QYOH01000065">
    <property type="protein sequence ID" value="TXU29762.1"/>
    <property type="molecule type" value="Genomic_DNA"/>
</dbReference>